<protein>
    <submittedName>
        <fullName evidence="2">Uncharacterized protein</fullName>
    </submittedName>
</protein>
<accession>A0A7E4V0B8</accession>
<name>A0A7E4V0B8_PANRE</name>
<dbReference type="AlphaFoldDB" id="A0A7E4V0B8"/>
<proteinExistence type="predicted"/>
<sequence>MPMLIQHQHPNSTPTKFQSKYTLKMDDFYQFLPFKDKVLAVSSMTGHVYHGGPVLSEKLIMRIRNRTTADSLTLKTKKKSVLPAKTG</sequence>
<organism evidence="1 2">
    <name type="scientific">Panagrellus redivivus</name>
    <name type="common">Microworm</name>
    <dbReference type="NCBI Taxonomy" id="6233"/>
    <lineage>
        <taxon>Eukaryota</taxon>
        <taxon>Metazoa</taxon>
        <taxon>Ecdysozoa</taxon>
        <taxon>Nematoda</taxon>
        <taxon>Chromadorea</taxon>
        <taxon>Rhabditida</taxon>
        <taxon>Tylenchina</taxon>
        <taxon>Panagrolaimomorpha</taxon>
        <taxon>Panagrolaimoidea</taxon>
        <taxon>Panagrolaimidae</taxon>
        <taxon>Panagrellus</taxon>
    </lineage>
</organism>
<reference evidence="2" key="2">
    <citation type="submission" date="2020-10" db="UniProtKB">
        <authorList>
            <consortium name="WormBaseParasite"/>
        </authorList>
    </citation>
    <scope>IDENTIFICATION</scope>
</reference>
<evidence type="ECO:0000313" key="2">
    <source>
        <dbReference type="WBParaSite" id="Pan_g14854.t1"/>
    </source>
</evidence>
<dbReference type="WBParaSite" id="Pan_g14854.t1">
    <property type="protein sequence ID" value="Pan_g14854.t1"/>
    <property type="gene ID" value="Pan_g14854"/>
</dbReference>
<keyword evidence="1" id="KW-1185">Reference proteome</keyword>
<evidence type="ECO:0000313" key="1">
    <source>
        <dbReference type="Proteomes" id="UP000492821"/>
    </source>
</evidence>
<dbReference type="Proteomes" id="UP000492821">
    <property type="component" value="Unassembled WGS sequence"/>
</dbReference>
<reference evidence="1" key="1">
    <citation type="journal article" date="2013" name="Genetics">
        <title>The draft genome and transcriptome of Panagrellus redivivus are shaped by the harsh demands of a free-living lifestyle.</title>
        <authorList>
            <person name="Srinivasan J."/>
            <person name="Dillman A.R."/>
            <person name="Macchietto M.G."/>
            <person name="Heikkinen L."/>
            <person name="Lakso M."/>
            <person name="Fracchia K.M."/>
            <person name="Antoshechkin I."/>
            <person name="Mortazavi A."/>
            <person name="Wong G."/>
            <person name="Sternberg P.W."/>
        </authorList>
    </citation>
    <scope>NUCLEOTIDE SEQUENCE [LARGE SCALE GENOMIC DNA]</scope>
    <source>
        <strain evidence="1">MT8872</strain>
    </source>
</reference>